<proteinExistence type="predicted"/>
<dbReference type="AlphaFoldDB" id="A0AAV6UD50"/>
<keyword evidence="3" id="KW-1185">Reference proteome</keyword>
<dbReference type="Proteomes" id="UP000827092">
    <property type="component" value="Unassembled WGS sequence"/>
</dbReference>
<sequence length="102" mass="11230">MISLSSSCAASPPPHHRLSCLHRSPEKSRIPRQKVIKFPIKPSEVVSPFLANGEASLDDNDISLGAAHLYASHSYSDSILPGQNNTMRIVASRPYQDKERGY</sequence>
<evidence type="ECO:0000313" key="2">
    <source>
        <dbReference type="EMBL" id="KAG8181773.1"/>
    </source>
</evidence>
<reference evidence="2 3" key="1">
    <citation type="journal article" date="2022" name="Nat. Ecol. Evol.">
        <title>A masculinizing supergene underlies an exaggerated male reproductive morph in a spider.</title>
        <authorList>
            <person name="Hendrickx F."/>
            <person name="De Corte Z."/>
            <person name="Sonet G."/>
            <person name="Van Belleghem S.M."/>
            <person name="Kostlbacher S."/>
            <person name="Vangestel C."/>
        </authorList>
    </citation>
    <scope>NUCLEOTIDE SEQUENCE [LARGE SCALE GENOMIC DNA]</scope>
    <source>
        <strain evidence="2">W744_W776</strain>
    </source>
</reference>
<comment type="caution">
    <text evidence="2">The sequence shown here is derived from an EMBL/GenBank/DDBJ whole genome shotgun (WGS) entry which is preliminary data.</text>
</comment>
<feature type="compositionally biased region" description="Low complexity" evidence="1">
    <location>
        <begin position="1"/>
        <end position="10"/>
    </location>
</feature>
<gene>
    <name evidence="2" type="ORF">JTE90_018080</name>
</gene>
<dbReference type="EMBL" id="JAFNEN010000497">
    <property type="protein sequence ID" value="KAG8181773.1"/>
    <property type="molecule type" value="Genomic_DNA"/>
</dbReference>
<name>A0AAV6UD50_9ARAC</name>
<accession>A0AAV6UD50</accession>
<protein>
    <submittedName>
        <fullName evidence="2">Uncharacterized protein</fullName>
    </submittedName>
</protein>
<evidence type="ECO:0000313" key="3">
    <source>
        <dbReference type="Proteomes" id="UP000827092"/>
    </source>
</evidence>
<organism evidence="2 3">
    <name type="scientific">Oedothorax gibbosus</name>
    <dbReference type="NCBI Taxonomy" id="931172"/>
    <lineage>
        <taxon>Eukaryota</taxon>
        <taxon>Metazoa</taxon>
        <taxon>Ecdysozoa</taxon>
        <taxon>Arthropoda</taxon>
        <taxon>Chelicerata</taxon>
        <taxon>Arachnida</taxon>
        <taxon>Araneae</taxon>
        <taxon>Araneomorphae</taxon>
        <taxon>Entelegynae</taxon>
        <taxon>Araneoidea</taxon>
        <taxon>Linyphiidae</taxon>
        <taxon>Erigoninae</taxon>
        <taxon>Oedothorax</taxon>
    </lineage>
</organism>
<evidence type="ECO:0000256" key="1">
    <source>
        <dbReference type="SAM" id="MobiDB-lite"/>
    </source>
</evidence>
<feature type="region of interest" description="Disordered" evidence="1">
    <location>
        <begin position="1"/>
        <end position="26"/>
    </location>
</feature>